<dbReference type="PROSITE" id="PS51462">
    <property type="entry name" value="NUDIX"/>
    <property type="match status" value="1"/>
</dbReference>
<dbReference type="CDD" id="cd03674">
    <property type="entry name" value="NUDIX_Hydrolase"/>
    <property type="match status" value="1"/>
</dbReference>
<proteinExistence type="predicted"/>
<evidence type="ECO:0000313" key="3">
    <source>
        <dbReference type="Proteomes" id="UP001501570"/>
    </source>
</evidence>
<dbReference type="Gene3D" id="3.90.79.10">
    <property type="entry name" value="Nucleoside Triphosphate Pyrophosphohydrolase"/>
    <property type="match status" value="1"/>
</dbReference>
<dbReference type="Proteomes" id="UP001501570">
    <property type="component" value="Unassembled WGS sequence"/>
</dbReference>
<dbReference type="EMBL" id="BAABJQ010000005">
    <property type="protein sequence ID" value="GAA5183053.1"/>
    <property type="molecule type" value="Genomic_DNA"/>
</dbReference>
<keyword evidence="3" id="KW-1185">Reference proteome</keyword>
<name>A0ABP9RQ35_9ACTN</name>
<keyword evidence="2" id="KW-0378">Hydrolase</keyword>
<gene>
    <name evidence="2" type="ORF">GCM10023322_21390</name>
</gene>
<evidence type="ECO:0000259" key="1">
    <source>
        <dbReference type="PROSITE" id="PS51462"/>
    </source>
</evidence>
<dbReference type="GO" id="GO:0016787">
    <property type="term" value="F:hydrolase activity"/>
    <property type="evidence" value="ECO:0007669"/>
    <property type="project" value="UniProtKB-KW"/>
</dbReference>
<sequence length="207" mass="22472">MSDHTAPADPAITSVAVDAAGPRVSLSEELAGYRAGDATEAAHVQRLRELLTTEDLWTRSSALHITGSAVVVHPPTGRVLLRWHERQQDWLQVGGHADPGEVDPLAVAMREGVEETGLDDLRPWPDAGIVHVAVVPVEPSPKEPAHEHADIRYALATDVPDLARPENPKARLRWLPVAEAVALTRKPNTRETLMRVGRLLDAHAPCS</sequence>
<dbReference type="Pfam" id="PF00293">
    <property type="entry name" value="NUDIX"/>
    <property type="match status" value="1"/>
</dbReference>
<evidence type="ECO:0000313" key="2">
    <source>
        <dbReference type="EMBL" id="GAA5183053.1"/>
    </source>
</evidence>
<protein>
    <submittedName>
        <fullName evidence="2">NUDIX hydrolase</fullName>
    </submittedName>
</protein>
<reference evidence="3" key="1">
    <citation type="journal article" date="2019" name="Int. J. Syst. Evol. Microbiol.">
        <title>The Global Catalogue of Microorganisms (GCM) 10K type strain sequencing project: providing services to taxonomists for standard genome sequencing and annotation.</title>
        <authorList>
            <consortium name="The Broad Institute Genomics Platform"/>
            <consortium name="The Broad Institute Genome Sequencing Center for Infectious Disease"/>
            <person name="Wu L."/>
            <person name="Ma J."/>
        </authorList>
    </citation>
    <scope>NUCLEOTIDE SEQUENCE [LARGE SCALE GENOMIC DNA]</scope>
    <source>
        <strain evidence="3">JCM 18304</strain>
    </source>
</reference>
<dbReference type="InterPro" id="IPR015797">
    <property type="entry name" value="NUDIX_hydrolase-like_dom_sf"/>
</dbReference>
<dbReference type="SUPFAM" id="SSF55811">
    <property type="entry name" value="Nudix"/>
    <property type="match status" value="1"/>
</dbReference>
<accession>A0ABP9RQ35</accession>
<dbReference type="InterPro" id="IPR000086">
    <property type="entry name" value="NUDIX_hydrolase_dom"/>
</dbReference>
<feature type="domain" description="Nudix hydrolase" evidence="1">
    <location>
        <begin position="62"/>
        <end position="176"/>
    </location>
</feature>
<comment type="caution">
    <text evidence="2">The sequence shown here is derived from an EMBL/GenBank/DDBJ whole genome shotgun (WGS) entry which is preliminary data.</text>
</comment>
<organism evidence="2 3">
    <name type="scientific">Rugosimonospora acidiphila</name>
    <dbReference type="NCBI Taxonomy" id="556531"/>
    <lineage>
        <taxon>Bacteria</taxon>
        <taxon>Bacillati</taxon>
        <taxon>Actinomycetota</taxon>
        <taxon>Actinomycetes</taxon>
        <taxon>Micromonosporales</taxon>
        <taxon>Micromonosporaceae</taxon>
        <taxon>Rugosimonospora</taxon>
    </lineage>
</organism>